<dbReference type="SUPFAM" id="SSF52540">
    <property type="entry name" value="P-loop containing nucleoside triphosphate hydrolases"/>
    <property type="match status" value="1"/>
</dbReference>
<keyword evidence="1" id="KW-1133">Transmembrane helix</keyword>
<feature type="transmembrane region" description="Helical" evidence="1">
    <location>
        <begin position="20"/>
        <end position="39"/>
    </location>
</feature>
<dbReference type="AlphaFoldDB" id="A0A1J4JUE3"/>
<accession>A0A1J4JUE3</accession>
<evidence type="ECO:0000313" key="3">
    <source>
        <dbReference type="Proteomes" id="UP000179807"/>
    </source>
</evidence>
<dbReference type="InterPro" id="IPR027417">
    <property type="entry name" value="P-loop_NTPase"/>
</dbReference>
<dbReference type="GeneID" id="94841809"/>
<dbReference type="OrthoDB" id="10465074at2759"/>
<keyword evidence="1" id="KW-0812">Transmembrane</keyword>
<comment type="caution">
    <text evidence="2">The sequence shown here is derived from an EMBL/GenBank/DDBJ whole genome shotgun (WGS) entry which is preliminary data.</text>
</comment>
<dbReference type="EMBL" id="MLAK01000853">
    <property type="protein sequence ID" value="OHT02761.1"/>
    <property type="molecule type" value="Genomic_DNA"/>
</dbReference>
<dbReference type="VEuPathDB" id="TrichDB:TRFO_30010"/>
<evidence type="ECO:0000256" key="1">
    <source>
        <dbReference type="SAM" id="Phobius"/>
    </source>
</evidence>
<proteinExistence type="predicted"/>
<keyword evidence="1" id="KW-0472">Membrane</keyword>
<name>A0A1J4JUE3_9EUKA</name>
<evidence type="ECO:0000313" key="2">
    <source>
        <dbReference type="EMBL" id="OHT02761.1"/>
    </source>
</evidence>
<reference evidence="2" key="1">
    <citation type="submission" date="2016-10" db="EMBL/GenBank/DDBJ databases">
        <authorList>
            <person name="Benchimol M."/>
            <person name="Almeida L.G."/>
            <person name="Vasconcelos A.T."/>
            <person name="Perreira-Neves A."/>
            <person name="Rosa I.A."/>
            <person name="Tasca T."/>
            <person name="Bogo M.R."/>
            <person name="de Souza W."/>
        </authorList>
    </citation>
    <scope>NUCLEOTIDE SEQUENCE [LARGE SCALE GENOMIC DNA]</scope>
    <source>
        <strain evidence="2">K</strain>
    </source>
</reference>
<dbReference type="Proteomes" id="UP000179807">
    <property type="component" value="Unassembled WGS sequence"/>
</dbReference>
<gene>
    <name evidence="2" type="ORF">TRFO_30010</name>
</gene>
<dbReference type="RefSeq" id="XP_068355897.1">
    <property type="nucleotide sequence ID" value="XM_068507105.1"/>
</dbReference>
<sequence>MKNKKMGDYPNSLSNKRRNIFLLIGTALLVIILAYIYFLTKVFVRRTDPLPYIWPTDLNTTLHSYLRTFPSRHVHILSGPYKTGKSAALLNITNELRQNGNLVFNFNYRKVRSENDALGFTKLGVLEALTFFNDSRIIQNIKQIDFNDTFSINQFFDSLEQITATTIPVVIVQSVNRLRDFAPQVYAAAFARLSRRDQYRDNVPVIIETSDTLFRMNYLPPFYQVSEVDEIEDPYTNLGSKLHAFTNAELKKIKHAVGFQGGAVDNIFEEIRKHEPIDVAIEKEVRKINEKVNALKTESKVLHRICDSKERPIYVGKGEIPEIESLLKKGLLYINDEYKLRVANHAVWKCLCT</sequence>
<organism evidence="2 3">
    <name type="scientific">Tritrichomonas foetus</name>
    <dbReference type="NCBI Taxonomy" id="1144522"/>
    <lineage>
        <taxon>Eukaryota</taxon>
        <taxon>Metamonada</taxon>
        <taxon>Parabasalia</taxon>
        <taxon>Tritrichomonadida</taxon>
        <taxon>Tritrichomonadidae</taxon>
        <taxon>Tritrichomonas</taxon>
    </lineage>
</organism>
<keyword evidence="3" id="KW-1185">Reference proteome</keyword>
<evidence type="ECO:0008006" key="4">
    <source>
        <dbReference type="Google" id="ProtNLM"/>
    </source>
</evidence>
<protein>
    <recommendedName>
        <fullName evidence="4">ATPase domain-containing protein</fullName>
    </recommendedName>
</protein>